<evidence type="ECO:0000256" key="1">
    <source>
        <dbReference type="SAM" id="Phobius"/>
    </source>
</evidence>
<evidence type="ECO:0000313" key="3">
    <source>
        <dbReference type="Proteomes" id="UP000197208"/>
    </source>
</evidence>
<keyword evidence="3" id="KW-1185">Reference proteome</keyword>
<organism evidence="2 3">
    <name type="scientific">Deinococcus indicus</name>
    <dbReference type="NCBI Taxonomy" id="223556"/>
    <lineage>
        <taxon>Bacteria</taxon>
        <taxon>Thermotogati</taxon>
        <taxon>Deinococcota</taxon>
        <taxon>Deinococci</taxon>
        <taxon>Deinococcales</taxon>
        <taxon>Deinococcaceae</taxon>
        <taxon>Deinococcus</taxon>
    </lineage>
</organism>
<accession>A0A246BTQ4</accession>
<gene>
    <name evidence="2" type="ORF">CBQ26_01465</name>
</gene>
<dbReference type="AlphaFoldDB" id="A0A246BTQ4"/>
<feature type="transmembrane region" description="Helical" evidence="1">
    <location>
        <begin position="20"/>
        <end position="44"/>
    </location>
</feature>
<sequence length="109" mass="11736">MNLATFFGPVVPLFTQVNFWVTVAVTMLLWYGVAVGLAHILFGAGGRTPVDSAKQGMGLALVLLFAALACAAYFLFKPADLMYMIAVSVTFLLLTLLVSAVFTRMGVER</sequence>
<feature type="transmembrane region" description="Helical" evidence="1">
    <location>
        <begin position="82"/>
        <end position="103"/>
    </location>
</feature>
<proteinExistence type="predicted"/>
<dbReference type="RefSeq" id="WP_088246838.1">
    <property type="nucleotide sequence ID" value="NZ_BNAM01000007.1"/>
</dbReference>
<protein>
    <submittedName>
        <fullName evidence="2">Uncharacterized protein</fullName>
    </submittedName>
</protein>
<comment type="caution">
    <text evidence="2">The sequence shown here is derived from an EMBL/GenBank/DDBJ whole genome shotgun (WGS) entry which is preliminary data.</text>
</comment>
<evidence type="ECO:0000313" key="2">
    <source>
        <dbReference type="EMBL" id="OWL98562.1"/>
    </source>
</evidence>
<keyword evidence="1" id="KW-1133">Transmembrane helix</keyword>
<dbReference type="Proteomes" id="UP000197208">
    <property type="component" value="Unassembled WGS sequence"/>
</dbReference>
<keyword evidence="1" id="KW-0472">Membrane</keyword>
<dbReference type="OrthoDB" id="70829at2"/>
<reference evidence="2 3" key="1">
    <citation type="submission" date="2017-05" db="EMBL/GenBank/DDBJ databases">
        <title>De novo genome assembly of Deniococcus indicus strain DR1.</title>
        <authorList>
            <person name="Chauhan D."/>
            <person name="Yennamalli R.M."/>
            <person name="Priyadarshini R."/>
        </authorList>
    </citation>
    <scope>NUCLEOTIDE SEQUENCE [LARGE SCALE GENOMIC DNA]</scope>
    <source>
        <strain evidence="2 3">DR1</strain>
    </source>
</reference>
<keyword evidence="1" id="KW-0812">Transmembrane</keyword>
<dbReference type="EMBL" id="NHMK01000006">
    <property type="protein sequence ID" value="OWL98562.1"/>
    <property type="molecule type" value="Genomic_DNA"/>
</dbReference>
<feature type="transmembrane region" description="Helical" evidence="1">
    <location>
        <begin position="56"/>
        <end position="76"/>
    </location>
</feature>
<name>A0A246BTQ4_9DEIO</name>